<dbReference type="PANTHER" id="PTHR43304:SF1">
    <property type="entry name" value="PAC DOMAIN-CONTAINING PROTEIN"/>
    <property type="match status" value="1"/>
</dbReference>
<dbReference type="Pfam" id="PF02518">
    <property type="entry name" value="HATPase_c"/>
    <property type="match status" value="1"/>
</dbReference>
<dbReference type="PRINTS" id="PR00344">
    <property type="entry name" value="BCTRLSENSOR"/>
</dbReference>
<dbReference type="PROSITE" id="PS50112">
    <property type="entry name" value="PAS"/>
    <property type="match status" value="2"/>
</dbReference>
<feature type="domain" description="PAC" evidence="9">
    <location>
        <begin position="269"/>
        <end position="322"/>
    </location>
</feature>
<feature type="transmembrane region" description="Helical" evidence="6">
    <location>
        <begin position="12"/>
        <end position="28"/>
    </location>
</feature>
<dbReference type="PROSITE" id="PS50113">
    <property type="entry name" value="PAC"/>
    <property type="match status" value="2"/>
</dbReference>
<keyword evidence="6" id="KW-0812">Transmembrane</keyword>
<dbReference type="AlphaFoldDB" id="A0A1N7NA75"/>
<dbReference type="SMART" id="SM00388">
    <property type="entry name" value="HisKA"/>
    <property type="match status" value="1"/>
</dbReference>
<dbReference type="SMART" id="SM00091">
    <property type="entry name" value="PAS"/>
    <property type="match status" value="3"/>
</dbReference>
<dbReference type="EC" id="2.7.13.3" evidence="2"/>
<accession>A0A1N7NA75</accession>
<dbReference type="InterPro" id="IPR013656">
    <property type="entry name" value="PAS_4"/>
</dbReference>
<dbReference type="EMBL" id="FTOP01000009">
    <property type="protein sequence ID" value="SIS95265.1"/>
    <property type="molecule type" value="Genomic_DNA"/>
</dbReference>
<evidence type="ECO:0000256" key="3">
    <source>
        <dbReference type="ARBA" id="ARBA00022553"/>
    </source>
</evidence>
<evidence type="ECO:0000313" key="10">
    <source>
        <dbReference type="EMBL" id="SIS95265.1"/>
    </source>
</evidence>
<protein>
    <recommendedName>
        <fullName evidence="2">histidine kinase</fullName>
        <ecNumber evidence="2">2.7.13.3</ecNumber>
    </recommendedName>
</protein>
<name>A0A1N7NA75_9BACT</name>
<dbReference type="CDD" id="cd00082">
    <property type="entry name" value="HisKA"/>
    <property type="match status" value="1"/>
</dbReference>
<evidence type="ECO:0000259" key="9">
    <source>
        <dbReference type="PROSITE" id="PS50113"/>
    </source>
</evidence>
<dbReference type="SUPFAM" id="SSF55874">
    <property type="entry name" value="ATPase domain of HSP90 chaperone/DNA topoisomerase II/histidine kinase"/>
    <property type="match status" value="1"/>
</dbReference>
<dbReference type="InterPro" id="IPR005467">
    <property type="entry name" value="His_kinase_dom"/>
</dbReference>
<dbReference type="Pfam" id="PF08448">
    <property type="entry name" value="PAS_4"/>
    <property type="match status" value="1"/>
</dbReference>
<dbReference type="InterPro" id="IPR052162">
    <property type="entry name" value="Sensor_kinase/Photoreceptor"/>
</dbReference>
<dbReference type="Gene3D" id="3.30.450.20">
    <property type="entry name" value="PAS domain"/>
    <property type="match status" value="3"/>
</dbReference>
<dbReference type="FunFam" id="3.30.450.20:FF:000155">
    <property type="entry name" value="Sensor histidine kinase TodS"/>
    <property type="match status" value="1"/>
</dbReference>
<dbReference type="Pfam" id="PF00512">
    <property type="entry name" value="HisKA"/>
    <property type="match status" value="1"/>
</dbReference>
<dbReference type="SUPFAM" id="SSF47384">
    <property type="entry name" value="Homodimeric domain of signal transducing histidine kinase"/>
    <property type="match status" value="1"/>
</dbReference>
<comment type="catalytic activity">
    <reaction evidence="1">
        <text>ATP + protein L-histidine = ADP + protein N-phospho-L-histidine.</text>
        <dbReference type="EC" id="2.7.13.3"/>
    </reaction>
</comment>
<proteinExistence type="predicted"/>
<dbReference type="SMART" id="SM00086">
    <property type="entry name" value="PAC"/>
    <property type="match status" value="3"/>
</dbReference>
<dbReference type="SUPFAM" id="SSF55785">
    <property type="entry name" value="PYP-like sensor domain (PAS domain)"/>
    <property type="match status" value="3"/>
</dbReference>
<dbReference type="Pfam" id="PF08447">
    <property type="entry name" value="PAS_3"/>
    <property type="match status" value="1"/>
</dbReference>
<dbReference type="InterPro" id="IPR003661">
    <property type="entry name" value="HisK_dim/P_dom"/>
</dbReference>
<dbReference type="OrthoDB" id="9766459at2"/>
<keyword evidence="4" id="KW-0808">Transferase</keyword>
<keyword evidence="6" id="KW-1133">Transmembrane helix</keyword>
<dbReference type="NCBIfam" id="TIGR00229">
    <property type="entry name" value="sensory_box"/>
    <property type="match status" value="3"/>
</dbReference>
<dbReference type="InterPro" id="IPR036097">
    <property type="entry name" value="HisK_dim/P_sf"/>
</dbReference>
<evidence type="ECO:0000256" key="5">
    <source>
        <dbReference type="ARBA" id="ARBA00022777"/>
    </source>
</evidence>
<dbReference type="STRING" id="529505.SAMN05421761_10917"/>
<evidence type="ECO:0000313" key="11">
    <source>
        <dbReference type="Proteomes" id="UP000186026"/>
    </source>
</evidence>
<dbReference type="InterPro" id="IPR000700">
    <property type="entry name" value="PAS-assoc_C"/>
</dbReference>
<feature type="domain" description="Histidine kinase" evidence="7">
    <location>
        <begin position="461"/>
        <end position="675"/>
    </location>
</feature>
<evidence type="ECO:0000256" key="1">
    <source>
        <dbReference type="ARBA" id="ARBA00000085"/>
    </source>
</evidence>
<keyword evidence="11" id="KW-1185">Reference proteome</keyword>
<dbReference type="PROSITE" id="PS50109">
    <property type="entry name" value="HIS_KIN"/>
    <property type="match status" value="1"/>
</dbReference>
<evidence type="ECO:0000259" key="7">
    <source>
        <dbReference type="PROSITE" id="PS50109"/>
    </source>
</evidence>
<dbReference type="InterPro" id="IPR003594">
    <property type="entry name" value="HATPase_dom"/>
</dbReference>
<dbReference type="InterPro" id="IPR035965">
    <property type="entry name" value="PAS-like_dom_sf"/>
</dbReference>
<feature type="domain" description="PAC" evidence="9">
    <location>
        <begin position="139"/>
        <end position="191"/>
    </location>
</feature>
<dbReference type="InterPro" id="IPR004358">
    <property type="entry name" value="Sig_transdc_His_kin-like_C"/>
</dbReference>
<dbReference type="GO" id="GO:0000155">
    <property type="term" value="F:phosphorelay sensor kinase activity"/>
    <property type="evidence" value="ECO:0007669"/>
    <property type="project" value="InterPro"/>
</dbReference>
<dbReference type="CDD" id="cd00130">
    <property type="entry name" value="PAS"/>
    <property type="match status" value="3"/>
</dbReference>
<reference evidence="11" key="1">
    <citation type="submission" date="2017-01" db="EMBL/GenBank/DDBJ databases">
        <authorList>
            <person name="Varghese N."/>
            <person name="Submissions S."/>
        </authorList>
    </citation>
    <scope>NUCLEOTIDE SEQUENCE [LARGE SCALE GENOMIC DNA]</scope>
    <source>
        <strain evidence="11">DSM 46698</strain>
    </source>
</reference>
<gene>
    <name evidence="10" type="ORF">SAMN05421761_10917</name>
</gene>
<dbReference type="Gene3D" id="1.10.287.130">
    <property type="match status" value="1"/>
</dbReference>
<feature type="domain" description="PAS" evidence="8">
    <location>
        <begin position="65"/>
        <end position="120"/>
    </location>
</feature>
<dbReference type="RefSeq" id="WP_076501488.1">
    <property type="nucleotide sequence ID" value="NZ_FTOP01000009.1"/>
</dbReference>
<feature type="transmembrane region" description="Helical" evidence="6">
    <location>
        <begin position="34"/>
        <end position="53"/>
    </location>
</feature>
<organism evidence="10 11">
    <name type="scientific">Belliella pelovolcani</name>
    <dbReference type="NCBI Taxonomy" id="529505"/>
    <lineage>
        <taxon>Bacteria</taxon>
        <taxon>Pseudomonadati</taxon>
        <taxon>Bacteroidota</taxon>
        <taxon>Cytophagia</taxon>
        <taxon>Cytophagales</taxon>
        <taxon>Cyclobacteriaceae</taxon>
        <taxon>Belliella</taxon>
    </lineage>
</organism>
<feature type="domain" description="PAS" evidence="8">
    <location>
        <begin position="323"/>
        <end position="397"/>
    </location>
</feature>
<keyword evidence="6" id="KW-0472">Membrane</keyword>
<sequence>MNHLKKGNTTLTLQVGIIILGILISFLSTGIIQLFSIIIVLLAGSLLFLNLYIKSKRKLQTIINLKDDFNTAFEFAAIGMALVNENGRFTKVNKSLCKLLGYTPEELTNLTFQEITHAEDLDIDLEFMGKLNRGEIDNYQIEKRYFTKSGEVMWINLSGSKVLNSDGSFKHYIAQIQNITPRKRALKELEEQKSRIENILIGTNAGTWEWNVQTGETIFNERWAEMIGYTLDELQPVSIKTWENFAHPEDLKVSGQKLQACFDKKSPYYNCECRMKHKDGHWVWVLDRGKVITWTEDGQPLMMFGTHTDITENKSIELKLEELANKFSGIFNSTFQFIGFLSPEGILLEANQTAMDFAGLYKEDLIGKPFWECYWWTINEETQNYLKENIKRAAKGEFIQYEVEVLGKDSTVTIHFNLKPLFDDQGKVIAIIPEGRPIQDIVEARKALEMKNQELERFAHIASHDLKEPLRMVHNFMGLMEKNYAAQLDEKARKYIHFALDATQRMTILINDILEYAKIGADSTPFQKVDCNQLLDEIIPLFQAELEETNGKIQFQNLPIIISQRTPIKLLFQNLINNAIKYQKPANPPRIQISFVEHPDFWEFCVADNGIGIPEKYFQEIFSMFKRLHSKEVYTGTGMGLATCSKIVQQHGGEIWVVSEEGLGSKFFFTIKKYSIN</sequence>
<evidence type="ECO:0000256" key="2">
    <source>
        <dbReference type="ARBA" id="ARBA00012438"/>
    </source>
</evidence>
<dbReference type="InterPro" id="IPR036890">
    <property type="entry name" value="HATPase_C_sf"/>
</dbReference>
<keyword evidence="3" id="KW-0597">Phosphoprotein</keyword>
<dbReference type="Pfam" id="PF13426">
    <property type="entry name" value="PAS_9"/>
    <property type="match status" value="1"/>
</dbReference>
<dbReference type="InterPro" id="IPR000014">
    <property type="entry name" value="PAS"/>
</dbReference>
<evidence type="ECO:0000256" key="6">
    <source>
        <dbReference type="SAM" id="Phobius"/>
    </source>
</evidence>
<keyword evidence="5" id="KW-0418">Kinase</keyword>
<dbReference type="FunFam" id="3.30.565.10:FF:000006">
    <property type="entry name" value="Sensor histidine kinase WalK"/>
    <property type="match status" value="1"/>
</dbReference>
<evidence type="ECO:0000259" key="8">
    <source>
        <dbReference type="PROSITE" id="PS50112"/>
    </source>
</evidence>
<dbReference type="SMART" id="SM00387">
    <property type="entry name" value="HATPase_c"/>
    <property type="match status" value="1"/>
</dbReference>
<dbReference type="Gene3D" id="3.30.565.10">
    <property type="entry name" value="Histidine kinase-like ATPase, C-terminal domain"/>
    <property type="match status" value="1"/>
</dbReference>
<dbReference type="InterPro" id="IPR013655">
    <property type="entry name" value="PAS_fold_3"/>
</dbReference>
<dbReference type="PANTHER" id="PTHR43304">
    <property type="entry name" value="PHYTOCHROME-LIKE PROTEIN CPH1"/>
    <property type="match status" value="1"/>
</dbReference>
<dbReference type="InterPro" id="IPR001610">
    <property type="entry name" value="PAC"/>
</dbReference>
<evidence type="ECO:0000256" key="4">
    <source>
        <dbReference type="ARBA" id="ARBA00022679"/>
    </source>
</evidence>
<dbReference type="Proteomes" id="UP000186026">
    <property type="component" value="Unassembled WGS sequence"/>
</dbReference>